<evidence type="ECO:0000313" key="3">
    <source>
        <dbReference type="Proteomes" id="UP000295636"/>
    </source>
</evidence>
<gene>
    <name evidence="2" type="ORF">E1757_11445</name>
</gene>
<reference evidence="2 3" key="1">
    <citation type="submission" date="2019-03" db="EMBL/GenBank/DDBJ databases">
        <title>This is whole genome sequence of Paenibacillus sp MS74 strain.</title>
        <authorList>
            <person name="Trinh H.N."/>
        </authorList>
    </citation>
    <scope>NUCLEOTIDE SEQUENCE [LARGE SCALE GENOMIC DNA]</scope>
    <source>
        <strain evidence="2 3">MS74</strain>
    </source>
</reference>
<name>A0A4R5KRS0_9BACL</name>
<protein>
    <submittedName>
        <fullName evidence="2">Uncharacterized protein</fullName>
    </submittedName>
</protein>
<sequence>MIKNKILAAAALAAGFGWGCWASGAAAELMTGGPYAPDGIRIPAVIELLADTPYYSSADQPDNNPEGVFAPQSVKVISTQAAWSIGASAWQIETMYGPRWIRPKPWEIDIAPPETITLLEETPLYRSQSERGGPVASLSPQEVQVSGAEKRWFYTNDPMAKAWIQVHTTWMGDLWAHIPVNRIGTVQQVQRKAHYYAVLPGIGLSSAMGLLTSNGSQPVQTTPLQGDFNIVGEFTTVYDRAFQVQTDQGTTWTQQKGIELHEAQEKLELKTETPLISDIWSNPYKELGLLQGETVAVFEKIEEPLWSGRGPYSIWHNSTWYHVRSSKGTGWINKLYGEPESALPVRWKVEVTDQKELHRYPGVLFTNSSLLLRNQTLEATAAWDDPTGLKWLKVNADGRSGWIPYWGGSTERVWDEEKETALQISVNAVFGAGVAYADNGDLKLYDEQKIGFTENDKRYLNMNGLAEQFRFKTEKVAYADAVTFSLGDYAFELENGFGTAKIYWHNELQRVVRLQEHPRRTEDGWYVLEQDVRTLFGLTQAGYFGGFQFSGKNYKIELGTLPTRSNNGRMELQAFLYDWSSKEELQGPRLPLLLSLEENGDQGGDGLISSNKAVQLQREGTESKPASLFRLIASRPLSPGSHQVDAVLRVGERIVWKQAIRVTAE</sequence>
<keyword evidence="1" id="KW-0732">Signal</keyword>
<dbReference type="Proteomes" id="UP000295636">
    <property type="component" value="Unassembled WGS sequence"/>
</dbReference>
<evidence type="ECO:0000313" key="2">
    <source>
        <dbReference type="EMBL" id="TDF98112.1"/>
    </source>
</evidence>
<evidence type="ECO:0000256" key="1">
    <source>
        <dbReference type="SAM" id="SignalP"/>
    </source>
</evidence>
<feature type="signal peptide" evidence="1">
    <location>
        <begin position="1"/>
        <end position="22"/>
    </location>
</feature>
<feature type="chain" id="PRO_5038677933" evidence="1">
    <location>
        <begin position="23"/>
        <end position="665"/>
    </location>
</feature>
<dbReference type="RefSeq" id="WP_133227894.1">
    <property type="nucleotide sequence ID" value="NZ_SMRT01000004.1"/>
</dbReference>
<proteinExistence type="predicted"/>
<organism evidence="2 3">
    <name type="scientific">Paenibacillus piri</name>
    <dbReference type="NCBI Taxonomy" id="2547395"/>
    <lineage>
        <taxon>Bacteria</taxon>
        <taxon>Bacillati</taxon>
        <taxon>Bacillota</taxon>
        <taxon>Bacilli</taxon>
        <taxon>Bacillales</taxon>
        <taxon>Paenibacillaceae</taxon>
        <taxon>Paenibacillus</taxon>
    </lineage>
</organism>
<dbReference type="AlphaFoldDB" id="A0A4R5KRS0"/>
<dbReference type="OrthoDB" id="2502033at2"/>
<accession>A0A4R5KRS0</accession>
<dbReference type="EMBL" id="SMRT01000004">
    <property type="protein sequence ID" value="TDF98112.1"/>
    <property type="molecule type" value="Genomic_DNA"/>
</dbReference>
<comment type="caution">
    <text evidence="2">The sequence shown here is derived from an EMBL/GenBank/DDBJ whole genome shotgun (WGS) entry which is preliminary data.</text>
</comment>
<keyword evidence="3" id="KW-1185">Reference proteome</keyword>